<protein>
    <recommendedName>
        <fullName evidence="6">Probable transcriptional regulatory protein Epro_0561</fullName>
    </recommendedName>
</protein>
<dbReference type="InterPro" id="IPR029072">
    <property type="entry name" value="YebC-like"/>
</dbReference>
<dbReference type="Gene3D" id="3.30.70.980">
    <property type="match status" value="2"/>
</dbReference>
<dbReference type="SUPFAM" id="SSF75625">
    <property type="entry name" value="YebC-like"/>
    <property type="match status" value="1"/>
</dbReference>
<evidence type="ECO:0000259" key="7">
    <source>
        <dbReference type="Pfam" id="PF01709"/>
    </source>
</evidence>
<dbReference type="Pfam" id="PF20772">
    <property type="entry name" value="TACO1_YebC_N"/>
    <property type="match status" value="1"/>
</dbReference>
<evidence type="ECO:0000256" key="1">
    <source>
        <dbReference type="ARBA" id="ARBA00008724"/>
    </source>
</evidence>
<dbReference type="GO" id="GO:0003677">
    <property type="term" value="F:DNA binding"/>
    <property type="evidence" value="ECO:0007669"/>
    <property type="project" value="UniProtKB-UniRule"/>
</dbReference>
<dbReference type="PATRIC" id="fig|1408281.3.peg.576"/>
<dbReference type="InterPro" id="IPR017856">
    <property type="entry name" value="Integrase-like_N"/>
</dbReference>
<feature type="domain" description="TACO1/YebC-like N-terminal" evidence="8">
    <location>
        <begin position="5"/>
        <end position="76"/>
    </location>
</feature>
<dbReference type="KEGG" id="epo:Epro_0561"/>
<dbReference type="GO" id="GO:0005829">
    <property type="term" value="C:cytosol"/>
    <property type="evidence" value="ECO:0007669"/>
    <property type="project" value="TreeGrafter"/>
</dbReference>
<sequence length="251" mass="27596">MSGHNKWASIKHKKAATDAKKGKVFTKIIREIVIAAKEGGGALEHNARLRKVIEDAKVANMPQDNIKKAIQRGTGELPGLVYEEINYEGYGPAGVALIVEVTTDNKNRTASEIRKMFSSHNGNLGETGSVGWMFDRKGYITVQKSAGDEETLMNIALEAGAEDFKNEPDSETYEIVTAPSDLDKVKTALKEKNITSESAEISLIPQTYVKLTGDDAKSMLKLMDELEEHDDVKNVYANFDISAEDMEKLGD</sequence>
<dbReference type="FunFam" id="3.30.70.980:FF:000002">
    <property type="entry name" value="Probable transcriptional regulatory protein YebC"/>
    <property type="match status" value="1"/>
</dbReference>
<evidence type="ECO:0000256" key="3">
    <source>
        <dbReference type="ARBA" id="ARBA00023015"/>
    </source>
</evidence>
<dbReference type="Gene3D" id="1.10.10.200">
    <property type="match status" value="1"/>
</dbReference>
<dbReference type="NCBIfam" id="NF001030">
    <property type="entry name" value="PRK00110.1"/>
    <property type="match status" value="1"/>
</dbReference>
<dbReference type="InterPro" id="IPR026564">
    <property type="entry name" value="Transcrip_reg_TACO1-like_dom3"/>
</dbReference>
<evidence type="ECO:0000259" key="8">
    <source>
        <dbReference type="Pfam" id="PF20772"/>
    </source>
</evidence>
<evidence type="ECO:0000256" key="2">
    <source>
        <dbReference type="ARBA" id="ARBA00022490"/>
    </source>
</evidence>
<dbReference type="PANTHER" id="PTHR12532:SF6">
    <property type="entry name" value="TRANSCRIPTIONAL REGULATORY PROTEIN YEBC-RELATED"/>
    <property type="match status" value="1"/>
</dbReference>
<keyword evidence="2 6" id="KW-0963">Cytoplasm</keyword>
<dbReference type="NCBIfam" id="NF009044">
    <property type="entry name" value="PRK12378.1"/>
    <property type="match status" value="1"/>
</dbReference>
<reference evidence="9 10" key="1">
    <citation type="submission" date="2014-09" db="EMBL/GenBank/DDBJ databases">
        <title>Complete genome sequence of Endomicrobium proavitum.</title>
        <authorList>
            <person name="Zheng H."/>
        </authorList>
    </citation>
    <scope>NUCLEOTIDE SEQUENCE [LARGE SCALE GENOMIC DNA]</scope>
    <source>
        <strain evidence="9 10">Rsa215</strain>
    </source>
</reference>
<dbReference type="Proteomes" id="UP000035337">
    <property type="component" value="Chromosome"/>
</dbReference>
<dbReference type="HAMAP" id="MF_00693">
    <property type="entry name" value="Transcrip_reg_TACO1"/>
    <property type="match status" value="1"/>
</dbReference>
<comment type="subcellular location">
    <subcellularLocation>
        <location evidence="6">Cytoplasm</location>
    </subcellularLocation>
</comment>
<evidence type="ECO:0000313" key="9">
    <source>
        <dbReference type="EMBL" id="AKL97940.1"/>
    </source>
</evidence>
<organism evidence="9 10">
    <name type="scientific">Endomicrobium proavitum</name>
    <dbReference type="NCBI Taxonomy" id="1408281"/>
    <lineage>
        <taxon>Bacteria</taxon>
        <taxon>Pseudomonadati</taxon>
        <taxon>Elusimicrobiota</taxon>
        <taxon>Endomicrobiia</taxon>
        <taxon>Endomicrobiales</taxon>
        <taxon>Endomicrobiaceae</taxon>
        <taxon>Endomicrobium</taxon>
    </lineage>
</organism>
<keyword evidence="10" id="KW-1185">Reference proteome</keyword>
<evidence type="ECO:0000313" key="10">
    <source>
        <dbReference type="Proteomes" id="UP000035337"/>
    </source>
</evidence>
<evidence type="ECO:0000256" key="4">
    <source>
        <dbReference type="ARBA" id="ARBA00023125"/>
    </source>
</evidence>
<dbReference type="NCBIfam" id="TIGR01033">
    <property type="entry name" value="YebC/PmpR family DNA-binding transcriptional regulator"/>
    <property type="match status" value="1"/>
</dbReference>
<keyword evidence="4 6" id="KW-0238">DNA-binding</keyword>
<dbReference type="Pfam" id="PF01709">
    <property type="entry name" value="Transcrip_reg"/>
    <property type="match status" value="1"/>
</dbReference>
<dbReference type="STRING" id="1408281.Epro_0561"/>
<evidence type="ECO:0000256" key="5">
    <source>
        <dbReference type="ARBA" id="ARBA00023163"/>
    </source>
</evidence>
<proteinExistence type="inferred from homology"/>
<dbReference type="InterPro" id="IPR048300">
    <property type="entry name" value="TACO1_YebC-like_2nd/3rd_dom"/>
</dbReference>
<dbReference type="InterPro" id="IPR002876">
    <property type="entry name" value="Transcrip_reg_TACO1-like"/>
</dbReference>
<dbReference type="EMBL" id="CP009498">
    <property type="protein sequence ID" value="AKL97940.1"/>
    <property type="molecule type" value="Genomic_DNA"/>
</dbReference>
<keyword evidence="5 6" id="KW-0804">Transcription</keyword>
<dbReference type="OrthoDB" id="9781053at2"/>
<comment type="similarity">
    <text evidence="1 6">Belongs to the TACO1 family.</text>
</comment>
<feature type="domain" description="TACO1/YebC-like second and third" evidence="7">
    <location>
        <begin position="82"/>
        <end position="239"/>
    </location>
</feature>
<name>A0A0G3WJ70_9BACT</name>
<dbReference type="PANTHER" id="PTHR12532">
    <property type="entry name" value="TRANSLATIONAL ACTIVATOR OF CYTOCHROME C OXIDASE 1"/>
    <property type="match status" value="1"/>
</dbReference>
<dbReference type="FunFam" id="1.10.10.200:FF:000002">
    <property type="entry name" value="Probable transcriptional regulatory protein CLM62_37755"/>
    <property type="match status" value="1"/>
</dbReference>
<dbReference type="GO" id="GO:0006355">
    <property type="term" value="P:regulation of DNA-templated transcription"/>
    <property type="evidence" value="ECO:0007669"/>
    <property type="project" value="UniProtKB-UniRule"/>
</dbReference>
<dbReference type="AlphaFoldDB" id="A0A0G3WJ70"/>
<dbReference type="InterPro" id="IPR049083">
    <property type="entry name" value="TACO1_YebC_N"/>
</dbReference>
<gene>
    <name evidence="9" type="ORF">Epro_0561</name>
</gene>
<dbReference type="RefSeq" id="WP_052570411.1">
    <property type="nucleotide sequence ID" value="NZ_CP009498.1"/>
</dbReference>
<accession>A0A0G3WJ70</accession>
<keyword evidence="3 6" id="KW-0805">Transcription regulation</keyword>
<evidence type="ECO:0000256" key="6">
    <source>
        <dbReference type="HAMAP-Rule" id="MF_00693"/>
    </source>
</evidence>